<evidence type="ECO:0000259" key="2">
    <source>
        <dbReference type="Pfam" id="PF04717"/>
    </source>
</evidence>
<dbReference type="SUPFAM" id="SSF69279">
    <property type="entry name" value="Phage tail proteins"/>
    <property type="match status" value="2"/>
</dbReference>
<evidence type="ECO:0000313" key="5">
    <source>
        <dbReference type="EMBL" id="KAF0805121.1"/>
    </source>
</evidence>
<protein>
    <submittedName>
        <fullName evidence="5">Rhs element Vgr protein</fullName>
    </submittedName>
</protein>
<feature type="domain" description="Putative type VI secretion system Rhs element associated Vgr" evidence="4">
    <location>
        <begin position="602"/>
        <end position="701"/>
    </location>
</feature>
<feature type="domain" description="Gp5/Type VI secretion system Vgr protein OB-fold" evidence="2">
    <location>
        <begin position="504"/>
        <end position="550"/>
    </location>
</feature>
<organism evidence="5 6">
    <name type="scientific">Alcanivorax xiamenensis</name>
    <dbReference type="NCBI Taxonomy" id="1177156"/>
    <lineage>
        <taxon>Bacteria</taxon>
        <taxon>Pseudomonadati</taxon>
        <taxon>Pseudomonadota</taxon>
        <taxon>Gammaproteobacteria</taxon>
        <taxon>Oceanospirillales</taxon>
        <taxon>Alcanivoracaceae</taxon>
        <taxon>Alcanivorax</taxon>
    </lineage>
</organism>
<evidence type="ECO:0000313" key="6">
    <source>
        <dbReference type="Proteomes" id="UP000771797"/>
    </source>
</evidence>
<dbReference type="Proteomes" id="UP000771797">
    <property type="component" value="Unassembled WGS sequence"/>
</dbReference>
<feature type="region of interest" description="Disordered" evidence="1">
    <location>
        <begin position="473"/>
        <end position="504"/>
    </location>
</feature>
<dbReference type="Pfam" id="PF05954">
    <property type="entry name" value="Phage_GPD"/>
    <property type="match status" value="1"/>
</dbReference>
<dbReference type="EMBL" id="AQPF01000020">
    <property type="protein sequence ID" value="KAF0805121.1"/>
    <property type="molecule type" value="Genomic_DNA"/>
</dbReference>
<evidence type="ECO:0000259" key="3">
    <source>
        <dbReference type="Pfam" id="PF10106"/>
    </source>
</evidence>
<feature type="domain" description="DUF2345" evidence="3">
    <location>
        <begin position="742"/>
        <end position="901"/>
    </location>
</feature>
<feature type="compositionally biased region" description="Polar residues" evidence="1">
    <location>
        <begin position="490"/>
        <end position="504"/>
    </location>
</feature>
<evidence type="ECO:0000259" key="4">
    <source>
        <dbReference type="Pfam" id="PF13296"/>
    </source>
</evidence>
<dbReference type="Gene3D" id="4.10.220.110">
    <property type="match status" value="1"/>
</dbReference>
<name>A0ABQ6Y6T6_9GAMM</name>
<comment type="caution">
    <text evidence="5">The sequence shown here is derived from an EMBL/GenBank/DDBJ whole genome shotgun (WGS) entry which is preliminary data.</text>
</comment>
<dbReference type="RefSeq" id="WP_159660929.1">
    <property type="nucleotide sequence ID" value="NZ_AQPF01000020.1"/>
</dbReference>
<keyword evidence="6" id="KW-1185">Reference proteome</keyword>
<reference evidence="5 6" key="1">
    <citation type="submission" date="2012-09" db="EMBL/GenBank/DDBJ databases">
        <title>Genome Sequence of alkane-degrading Bacterium Alcanivorax sp. 6-D-6.</title>
        <authorList>
            <person name="Lai Q."/>
            <person name="Shao Z."/>
        </authorList>
    </citation>
    <scope>NUCLEOTIDE SEQUENCE [LARGE SCALE GENOMIC DNA]</scope>
    <source>
        <strain evidence="5 6">6-D-6</strain>
    </source>
</reference>
<dbReference type="InterPro" id="IPR006531">
    <property type="entry name" value="Gp5/Vgr_OB"/>
</dbReference>
<dbReference type="InterPro" id="IPR006533">
    <property type="entry name" value="T6SS_Vgr_RhsGE"/>
</dbReference>
<dbReference type="Gene3D" id="2.40.50.230">
    <property type="entry name" value="Gp5 N-terminal domain"/>
    <property type="match status" value="1"/>
</dbReference>
<accession>A0ABQ6Y6T6</accession>
<gene>
    <name evidence="5" type="ORF">A6D6_02506</name>
</gene>
<dbReference type="NCBIfam" id="TIGR01646">
    <property type="entry name" value="vgr_GE"/>
    <property type="match status" value="1"/>
</dbReference>
<dbReference type="InterPro" id="IPR037026">
    <property type="entry name" value="Vgr_OB-fold_dom_sf"/>
</dbReference>
<feature type="region of interest" description="Disordered" evidence="1">
    <location>
        <begin position="728"/>
        <end position="755"/>
    </location>
</feature>
<dbReference type="Gene3D" id="2.30.110.50">
    <property type="match status" value="1"/>
</dbReference>
<feature type="region of interest" description="Disordered" evidence="1">
    <location>
        <begin position="615"/>
        <end position="650"/>
    </location>
</feature>
<dbReference type="Pfam" id="PF13296">
    <property type="entry name" value="T6SS_Vgr"/>
    <property type="match status" value="1"/>
</dbReference>
<feature type="compositionally biased region" description="Polar residues" evidence="1">
    <location>
        <begin position="615"/>
        <end position="630"/>
    </location>
</feature>
<dbReference type="Gene3D" id="3.55.50.10">
    <property type="entry name" value="Baseplate protein-like domains"/>
    <property type="match status" value="1"/>
</dbReference>
<feature type="compositionally biased region" description="Gly residues" evidence="1">
    <location>
        <begin position="733"/>
        <end position="744"/>
    </location>
</feature>
<feature type="compositionally biased region" description="Basic and acidic residues" evidence="1">
    <location>
        <begin position="637"/>
        <end position="646"/>
    </location>
</feature>
<dbReference type="SUPFAM" id="SSF69255">
    <property type="entry name" value="gp5 N-terminal domain-like"/>
    <property type="match status" value="1"/>
</dbReference>
<evidence type="ECO:0000256" key="1">
    <source>
        <dbReference type="SAM" id="MobiDB-lite"/>
    </source>
</evidence>
<sequence>MDVIANLMSALSAPGQGARILQLHTPLGPDVLVPESWHGVEAVSGAGVSAGAGFRFDITALSVDARLRAEDVFGQPVLLTLLTADSRTNRRPFHGHVTHFEYLESNGGLARYALVLEPWTVFLRQWVDSHVYQDMTIMEIIDTLFGRLAARGGVVVPRWRWDLADNALYLRHSLGAQLEEDGLDFMTRILSEQGLFFWFEHQDIEEEDQAAPAKAGEFQVAGGHTLVIADYNSAFSDIGGVRYHRSDVTEQEDAIQQWRPGRSAHAAGIRRATWDYRSLKTLSSQQNSADMAWSGAEDDDSPTAYAWHNQAETEWRGRRYIEVLEAAGKRVEGNGTWRRLRPGGQFQLHQHPGYEEEASFLCLAVTHDARNNLSSNLMAQANQRFETPSPCFPAAPEHLGDGPLPSLDSAPETDFYRNGFVALQVDTPFRPLDSASRHSQGRVRGRGLHSAVVTADNTSVHTDRDHRIKMQYPWQRGESSSSGEPHPESTLDSGTDNAPATGGSWTWVRTLTPWAGEDWGGVAVPRTGQESLTLFLEGQPERPIAIGTVYNGQGNDEAQHNQVGGGHAHATGNAAPWFSGNDHKAVYTGLKSQALSASQQGNSGHQWLLMDSTEGQARTEAGSTQHQSRLSLGHLKAGNDNRRQGERGFGADLNTASSAALRAGQGVLLSTEAGQWQMSTDGAQARLQGNADLLKTLNDAARNQNAGQADEADELPSQRSLSGVLKTLKGTQSGSGGEQGGAGSPPGWPRPLIVATSPDGLASVTQQGQTWVAGTTTTLVSGADINWMSKNSTVMTVSGGLSLYNNGASPASGKPNQESGIQLHAAQGKVSARAPKQPFTLAAAQDVALASTNSQAILAAPNQPLLLASGGAYLKLDGGNIELGAPGGVHLQAAMKQFVGPGSGSAQAPMLSGGDLDICDVNLEDADRSGSWTVALGAMGAGAEQKVGAYDEAFQLTDQQTGEPLVKVHYRIVRADGTAEEGTTNEQGMTHVVNTDVPEELIIEIEDLEA</sequence>
<dbReference type="InterPro" id="IPR018769">
    <property type="entry name" value="VgrG2_DUF2345"/>
</dbReference>
<dbReference type="InterPro" id="IPR028244">
    <property type="entry name" value="T6SS_Rhs_Vgr_dom"/>
</dbReference>
<dbReference type="Pfam" id="PF10106">
    <property type="entry name" value="DUF2345"/>
    <property type="match status" value="1"/>
</dbReference>
<proteinExistence type="predicted"/>
<dbReference type="Pfam" id="PF04717">
    <property type="entry name" value="Phage_base_V"/>
    <property type="match status" value="1"/>
</dbReference>